<dbReference type="SMART" id="SM00978">
    <property type="entry name" value="Tim44"/>
    <property type="match status" value="1"/>
</dbReference>
<dbReference type="STRING" id="888061.AXF15_05030"/>
<gene>
    <name evidence="5" type="ORF">AXF15_05030</name>
</gene>
<keyword evidence="2" id="KW-0812">Transmembrane</keyword>
<dbReference type="PANTHER" id="PTHR41542:SF1">
    <property type="entry name" value="BLL5807 PROTEIN"/>
    <property type="match status" value="1"/>
</dbReference>
<dbReference type="AlphaFoldDB" id="A0A0X8JPE0"/>
<accession>A0A0X8JPE0</accession>
<organism evidence="5 6">
    <name type="scientific">Desulfomicrobium orale DSM 12838</name>
    <dbReference type="NCBI Taxonomy" id="888061"/>
    <lineage>
        <taxon>Bacteria</taxon>
        <taxon>Pseudomonadati</taxon>
        <taxon>Thermodesulfobacteriota</taxon>
        <taxon>Desulfovibrionia</taxon>
        <taxon>Desulfovibrionales</taxon>
        <taxon>Desulfomicrobiaceae</taxon>
        <taxon>Desulfomicrobium</taxon>
    </lineage>
</organism>
<dbReference type="InterPro" id="IPR007379">
    <property type="entry name" value="Tim44-like_dom"/>
</dbReference>
<protein>
    <recommendedName>
        <fullName evidence="4">Tim44-like domain-containing protein</fullName>
    </recommendedName>
</protein>
<evidence type="ECO:0000256" key="1">
    <source>
        <dbReference type="SAM" id="MobiDB-lite"/>
    </source>
</evidence>
<feature type="compositionally biased region" description="Low complexity" evidence="1">
    <location>
        <begin position="42"/>
        <end position="65"/>
    </location>
</feature>
<name>A0A0X8JPE0_9BACT</name>
<dbReference type="PANTHER" id="PTHR41542">
    <property type="entry name" value="BLL5807 PROTEIN"/>
    <property type="match status" value="1"/>
</dbReference>
<evidence type="ECO:0000313" key="6">
    <source>
        <dbReference type="Proteomes" id="UP000063964"/>
    </source>
</evidence>
<evidence type="ECO:0000256" key="3">
    <source>
        <dbReference type="SAM" id="SignalP"/>
    </source>
</evidence>
<keyword evidence="6" id="KW-1185">Reference proteome</keyword>
<evidence type="ECO:0000313" key="5">
    <source>
        <dbReference type="EMBL" id="AMD92534.1"/>
    </source>
</evidence>
<feature type="domain" description="Tim44-like" evidence="4">
    <location>
        <begin position="146"/>
        <end position="278"/>
    </location>
</feature>
<keyword evidence="2" id="KW-1133">Transmembrane helix</keyword>
<reference evidence="6" key="1">
    <citation type="submission" date="2016-02" db="EMBL/GenBank/DDBJ databases">
        <authorList>
            <person name="Holder M.E."/>
            <person name="Ajami N.J."/>
            <person name="Petrosino J.F."/>
        </authorList>
    </citation>
    <scope>NUCLEOTIDE SEQUENCE [LARGE SCALE GENOMIC DNA]</scope>
    <source>
        <strain evidence="6">DSM 12838</strain>
    </source>
</reference>
<dbReference type="Proteomes" id="UP000063964">
    <property type="component" value="Chromosome"/>
</dbReference>
<feature type="region of interest" description="Disordered" evidence="1">
    <location>
        <begin position="123"/>
        <end position="156"/>
    </location>
</feature>
<keyword evidence="3" id="KW-0732">Signal</keyword>
<dbReference type="Pfam" id="PF04280">
    <property type="entry name" value="Tim44"/>
    <property type="match status" value="1"/>
</dbReference>
<feature type="signal peptide" evidence="3">
    <location>
        <begin position="1"/>
        <end position="27"/>
    </location>
</feature>
<dbReference type="EMBL" id="CP014230">
    <property type="protein sequence ID" value="AMD92534.1"/>
    <property type="molecule type" value="Genomic_DNA"/>
</dbReference>
<dbReference type="RefSeq" id="WP_066604163.1">
    <property type="nucleotide sequence ID" value="NZ_CP014230.1"/>
</dbReference>
<keyword evidence="2" id="KW-0472">Membrane</keyword>
<dbReference type="KEGG" id="doa:AXF15_05030"/>
<evidence type="ECO:0000259" key="4">
    <source>
        <dbReference type="SMART" id="SM00978"/>
    </source>
</evidence>
<proteinExistence type="predicted"/>
<feature type="transmembrane region" description="Helical" evidence="2">
    <location>
        <begin position="87"/>
        <end position="112"/>
    </location>
</feature>
<dbReference type="Gene3D" id="3.10.450.240">
    <property type="match status" value="1"/>
</dbReference>
<feature type="region of interest" description="Disordered" evidence="1">
    <location>
        <begin position="31"/>
        <end position="67"/>
    </location>
</feature>
<feature type="chain" id="PRO_5007067596" description="Tim44-like domain-containing protein" evidence="3">
    <location>
        <begin position="28"/>
        <end position="280"/>
    </location>
</feature>
<dbReference type="InterPro" id="IPR032710">
    <property type="entry name" value="NTF2-like_dom_sf"/>
</dbReference>
<sequence length="280" mass="30120">MKKILFLMALALSLSLTVLTLPDSAEAKRLGGGRSFGSKPAYSQKYQKSSPQQPNQQGAPQAAPTGGRGPFGGLLGGLLAGGLLGSLLFGGAFSGIGLLDILLIGGGLFLLFRFLRSRQTALETPGGFQPSRERQSSWDALRSAPGSSAPRHASAVPAGFDTEEFLRGAKTAYTRMQDAWDRRDLEDLRQFTSPEVLAEIQTQAEEDPAPGNTEILLLEAQLLEVKCVGNQTVATVFFDAMLREDSPAAPAQQVREVWHFSRYETGGNSHWVVEGIQQMA</sequence>
<dbReference type="SUPFAM" id="SSF54427">
    <property type="entry name" value="NTF2-like"/>
    <property type="match status" value="1"/>
</dbReference>
<evidence type="ECO:0000256" key="2">
    <source>
        <dbReference type="SAM" id="Phobius"/>
    </source>
</evidence>